<dbReference type="InterPro" id="IPR036282">
    <property type="entry name" value="Glutathione-S-Trfase_C_sf"/>
</dbReference>
<evidence type="ECO:0000313" key="4">
    <source>
        <dbReference type="Proteomes" id="UP000800082"/>
    </source>
</evidence>
<gene>
    <name evidence="3" type="ORF">M421DRAFT_104431</name>
</gene>
<feature type="domain" description="GST N-terminal" evidence="1">
    <location>
        <begin position="9"/>
        <end position="81"/>
    </location>
</feature>
<dbReference type="Pfam" id="PF25907">
    <property type="entry name" value="DUF7962"/>
    <property type="match status" value="1"/>
</dbReference>
<dbReference type="RefSeq" id="XP_033443696.1">
    <property type="nucleotide sequence ID" value="XM_033587022.1"/>
</dbReference>
<dbReference type="EMBL" id="ML979005">
    <property type="protein sequence ID" value="KAF1923443.1"/>
    <property type="molecule type" value="Genomic_DNA"/>
</dbReference>
<proteinExistence type="predicted"/>
<dbReference type="GeneID" id="54344668"/>
<dbReference type="SUPFAM" id="SSF52833">
    <property type="entry name" value="Thioredoxin-like"/>
    <property type="match status" value="1"/>
</dbReference>
<evidence type="ECO:0000259" key="2">
    <source>
        <dbReference type="Pfam" id="PF25907"/>
    </source>
</evidence>
<sequence length="298" mass="32519">MSTAPIITFDYDFSPYGQKIRAALAASNIAFQRSNQPIVLPRPILAKLDITYRRIPLLALGKDIYADTSLILAELQARYGGLRTTPADAAFDVFGTQLFASALRIVPAAALTPEFIKDRLSIFPALADPEYPALRPSGLAEMRARFDVIEREFLAPGPFIAGDSFGLADLHAGWAVGWSLRAIGLAQEPGFSEREFPRIHKWIAQWPTPTYTELGAEAVWDAVQGAAYTARDIGVDEADPLGLGAGTLVTVENSDTEPGRHPQRGRLVGADRREVVVELENGIRLHFPRVGYVVKPAV</sequence>
<dbReference type="AlphaFoldDB" id="A0A6A5R747"/>
<dbReference type="Proteomes" id="UP000800082">
    <property type="component" value="Unassembled WGS sequence"/>
</dbReference>
<dbReference type="InterPro" id="IPR058268">
    <property type="entry name" value="DUF7962"/>
</dbReference>
<dbReference type="SUPFAM" id="SSF47616">
    <property type="entry name" value="GST C-terminal domain-like"/>
    <property type="match status" value="1"/>
</dbReference>
<name>A0A6A5R747_9PLEO</name>
<evidence type="ECO:0000259" key="1">
    <source>
        <dbReference type="Pfam" id="PF13417"/>
    </source>
</evidence>
<dbReference type="Pfam" id="PF13417">
    <property type="entry name" value="GST_N_3"/>
    <property type="match status" value="1"/>
</dbReference>
<dbReference type="InterPro" id="IPR004045">
    <property type="entry name" value="Glutathione_S-Trfase_N"/>
</dbReference>
<organism evidence="3 4">
    <name type="scientific">Didymella exigua CBS 183.55</name>
    <dbReference type="NCBI Taxonomy" id="1150837"/>
    <lineage>
        <taxon>Eukaryota</taxon>
        <taxon>Fungi</taxon>
        <taxon>Dikarya</taxon>
        <taxon>Ascomycota</taxon>
        <taxon>Pezizomycotina</taxon>
        <taxon>Dothideomycetes</taxon>
        <taxon>Pleosporomycetidae</taxon>
        <taxon>Pleosporales</taxon>
        <taxon>Pleosporineae</taxon>
        <taxon>Didymellaceae</taxon>
        <taxon>Didymella</taxon>
    </lineage>
</organism>
<accession>A0A6A5R747</accession>
<dbReference type="Gene3D" id="3.40.30.110">
    <property type="match status" value="2"/>
</dbReference>
<dbReference type="InterPro" id="IPR036249">
    <property type="entry name" value="Thioredoxin-like_sf"/>
</dbReference>
<evidence type="ECO:0000313" key="3">
    <source>
        <dbReference type="EMBL" id="KAF1923443.1"/>
    </source>
</evidence>
<keyword evidence="4" id="KW-1185">Reference proteome</keyword>
<feature type="domain" description="DUF7962" evidence="2">
    <location>
        <begin position="112"/>
        <end position="206"/>
    </location>
</feature>
<protein>
    <submittedName>
        <fullName evidence="3">Uncharacterized protein</fullName>
    </submittedName>
</protein>
<reference evidence="3" key="1">
    <citation type="journal article" date="2020" name="Stud. Mycol.">
        <title>101 Dothideomycetes genomes: a test case for predicting lifestyles and emergence of pathogens.</title>
        <authorList>
            <person name="Haridas S."/>
            <person name="Albert R."/>
            <person name="Binder M."/>
            <person name="Bloem J."/>
            <person name="Labutti K."/>
            <person name="Salamov A."/>
            <person name="Andreopoulos B."/>
            <person name="Baker S."/>
            <person name="Barry K."/>
            <person name="Bills G."/>
            <person name="Bluhm B."/>
            <person name="Cannon C."/>
            <person name="Castanera R."/>
            <person name="Culley D."/>
            <person name="Daum C."/>
            <person name="Ezra D."/>
            <person name="Gonzalez J."/>
            <person name="Henrissat B."/>
            <person name="Kuo A."/>
            <person name="Liang C."/>
            <person name="Lipzen A."/>
            <person name="Lutzoni F."/>
            <person name="Magnuson J."/>
            <person name="Mondo S."/>
            <person name="Nolan M."/>
            <person name="Ohm R."/>
            <person name="Pangilinan J."/>
            <person name="Park H.-J."/>
            <person name="Ramirez L."/>
            <person name="Alfaro M."/>
            <person name="Sun H."/>
            <person name="Tritt A."/>
            <person name="Yoshinaga Y."/>
            <person name="Zwiers L.-H."/>
            <person name="Turgeon B."/>
            <person name="Goodwin S."/>
            <person name="Spatafora J."/>
            <person name="Crous P."/>
            <person name="Grigoriev I."/>
        </authorList>
    </citation>
    <scope>NUCLEOTIDE SEQUENCE</scope>
    <source>
        <strain evidence="3">CBS 183.55</strain>
    </source>
</reference>
<dbReference type="OrthoDB" id="202840at2759"/>